<protein>
    <submittedName>
        <fullName evidence="2">Uncharacterized protein</fullName>
    </submittedName>
</protein>
<evidence type="ECO:0000256" key="1">
    <source>
        <dbReference type="SAM" id="MobiDB-lite"/>
    </source>
</evidence>
<dbReference type="AlphaFoldDB" id="A0A0F9C771"/>
<dbReference type="EMBL" id="LAZR01034532">
    <property type="protein sequence ID" value="KKL45039.1"/>
    <property type="molecule type" value="Genomic_DNA"/>
</dbReference>
<reference evidence="2" key="1">
    <citation type="journal article" date="2015" name="Nature">
        <title>Complex archaea that bridge the gap between prokaryotes and eukaryotes.</title>
        <authorList>
            <person name="Spang A."/>
            <person name="Saw J.H."/>
            <person name="Jorgensen S.L."/>
            <person name="Zaremba-Niedzwiedzka K."/>
            <person name="Martijn J."/>
            <person name="Lind A.E."/>
            <person name="van Eijk R."/>
            <person name="Schleper C."/>
            <person name="Guy L."/>
            <person name="Ettema T.J."/>
        </authorList>
    </citation>
    <scope>NUCLEOTIDE SEQUENCE</scope>
</reference>
<gene>
    <name evidence="2" type="ORF">LCGC14_2359650</name>
</gene>
<evidence type="ECO:0000313" key="2">
    <source>
        <dbReference type="EMBL" id="KKL45039.1"/>
    </source>
</evidence>
<feature type="compositionally biased region" description="Polar residues" evidence="1">
    <location>
        <begin position="87"/>
        <end position="103"/>
    </location>
</feature>
<organism evidence="2">
    <name type="scientific">marine sediment metagenome</name>
    <dbReference type="NCBI Taxonomy" id="412755"/>
    <lineage>
        <taxon>unclassified sequences</taxon>
        <taxon>metagenomes</taxon>
        <taxon>ecological metagenomes</taxon>
    </lineage>
</organism>
<sequence length="137" mass="15230">MAEMTDLRKLLNEINRLREELGFPPREFREGVDTSQSLRQEIKSLEGQIRSGLTFGERLGRDITGFLRQDPLGLEEGIFGGLGPQPTDITTPRTQQIQETGQRFQPEAPAPAQVGQAPPTEPETFVSGGFTFQKFVA</sequence>
<accession>A0A0F9C771</accession>
<comment type="caution">
    <text evidence="2">The sequence shown here is derived from an EMBL/GenBank/DDBJ whole genome shotgun (WGS) entry which is preliminary data.</text>
</comment>
<name>A0A0F9C771_9ZZZZ</name>
<feature type="region of interest" description="Disordered" evidence="1">
    <location>
        <begin position="77"/>
        <end position="125"/>
    </location>
</feature>
<proteinExistence type="predicted"/>
<feature type="compositionally biased region" description="Low complexity" evidence="1">
    <location>
        <begin position="105"/>
        <end position="118"/>
    </location>
</feature>
<feature type="non-terminal residue" evidence="2">
    <location>
        <position position="137"/>
    </location>
</feature>